<reference evidence="1" key="2">
    <citation type="submission" date="2021-04" db="EMBL/GenBank/DDBJ databases">
        <authorList>
            <person name="Gilroy R."/>
        </authorList>
    </citation>
    <scope>NUCLEOTIDE SEQUENCE</scope>
    <source>
        <strain evidence="1">CHK178-16964</strain>
    </source>
</reference>
<dbReference type="GO" id="GO:0030246">
    <property type="term" value="F:carbohydrate binding"/>
    <property type="evidence" value="ECO:0007669"/>
    <property type="project" value="InterPro"/>
</dbReference>
<accession>A0A9D2HKH1</accession>
<dbReference type="Pfam" id="PF01263">
    <property type="entry name" value="Aldose_epim"/>
    <property type="match status" value="1"/>
</dbReference>
<gene>
    <name evidence="1" type="ORF">IAA07_13280</name>
</gene>
<name>A0A9D2HKH1_9FIRM</name>
<dbReference type="CDD" id="cd09024">
    <property type="entry name" value="Aldose_epim_lacX"/>
    <property type="match status" value="1"/>
</dbReference>
<dbReference type="Gene3D" id="2.70.98.10">
    <property type="match status" value="1"/>
</dbReference>
<dbReference type="GO" id="GO:0016853">
    <property type="term" value="F:isomerase activity"/>
    <property type="evidence" value="ECO:0007669"/>
    <property type="project" value="InterPro"/>
</dbReference>
<reference evidence="1" key="1">
    <citation type="journal article" date="2021" name="PeerJ">
        <title>Extensive microbial diversity within the chicken gut microbiome revealed by metagenomics and culture.</title>
        <authorList>
            <person name="Gilroy R."/>
            <person name="Ravi A."/>
            <person name="Getino M."/>
            <person name="Pursley I."/>
            <person name="Horton D.L."/>
            <person name="Alikhan N.F."/>
            <person name="Baker D."/>
            <person name="Gharbi K."/>
            <person name="Hall N."/>
            <person name="Watson M."/>
            <person name="Adriaenssens E.M."/>
            <person name="Foster-Nyarko E."/>
            <person name="Jarju S."/>
            <person name="Secka A."/>
            <person name="Antonio M."/>
            <person name="Oren A."/>
            <person name="Chaudhuri R.R."/>
            <person name="La Ragione R."/>
            <person name="Hildebrand F."/>
            <person name="Pallen M.J."/>
        </authorList>
    </citation>
    <scope>NUCLEOTIDE SEQUENCE</scope>
    <source>
        <strain evidence="1">CHK178-16964</strain>
    </source>
</reference>
<sequence length="296" mass="34153">MKTMAEKRTALENDSLLLEVEQTGAQLARIYDKEKGRELLWEGRKEIWGRHSPILFPFVGRSFEDSYIWNGSVYPMGQHGFARDMDFSLVSADPLEAEYLLEDTEETRKKYPFSFKLYSGFRLEGRKIHVTWKVENKGESEMYFMIGAHPAFRVPEGKTIYDFSFDFHKSGSLHYQSPDPDGYEEEARSGYLDIKDGTVPLTKGFFKDVLTYIFDKGQVDRLSLLADGEPYVTVECPGFPYTALWTVEETHPFVCIEPWFGRCAQKGFSGELNDREGIVCLEKNGVFQTEYVIEIH</sequence>
<dbReference type="EMBL" id="DWZA01000109">
    <property type="protein sequence ID" value="HJA72522.1"/>
    <property type="molecule type" value="Genomic_DNA"/>
</dbReference>
<dbReference type="SUPFAM" id="SSF74650">
    <property type="entry name" value="Galactose mutarotase-like"/>
    <property type="match status" value="1"/>
</dbReference>
<dbReference type="PANTHER" id="PTHR11122:SF13">
    <property type="entry name" value="GLUCOSE-6-PHOSPHATE 1-EPIMERASE"/>
    <property type="match status" value="1"/>
</dbReference>
<protein>
    <submittedName>
        <fullName evidence="1">Aldose 1-epimerase family protein</fullName>
    </submittedName>
</protein>
<dbReference type="InterPro" id="IPR037481">
    <property type="entry name" value="LacX"/>
</dbReference>
<dbReference type="InterPro" id="IPR011013">
    <property type="entry name" value="Gal_mutarotase_sf_dom"/>
</dbReference>
<organism evidence="1 2">
    <name type="scientific">Candidatus Lachnoclostridium stercoravium</name>
    <dbReference type="NCBI Taxonomy" id="2838633"/>
    <lineage>
        <taxon>Bacteria</taxon>
        <taxon>Bacillati</taxon>
        <taxon>Bacillota</taxon>
        <taxon>Clostridia</taxon>
        <taxon>Lachnospirales</taxon>
        <taxon>Lachnospiraceae</taxon>
    </lineage>
</organism>
<dbReference type="InterPro" id="IPR008183">
    <property type="entry name" value="Aldose_1/G6P_1-epimerase"/>
</dbReference>
<evidence type="ECO:0000313" key="2">
    <source>
        <dbReference type="Proteomes" id="UP000823900"/>
    </source>
</evidence>
<dbReference type="InterPro" id="IPR014718">
    <property type="entry name" value="GH-type_carb-bd"/>
</dbReference>
<dbReference type="Proteomes" id="UP000823900">
    <property type="component" value="Unassembled WGS sequence"/>
</dbReference>
<dbReference type="AlphaFoldDB" id="A0A9D2HKH1"/>
<dbReference type="GO" id="GO:0005975">
    <property type="term" value="P:carbohydrate metabolic process"/>
    <property type="evidence" value="ECO:0007669"/>
    <property type="project" value="InterPro"/>
</dbReference>
<proteinExistence type="predicted"/>
<evidence type="ECO:0000313" key="1">
    <source>
        <dbReference type="EMBL" id="HJA72522.1"/>
    </source>
</evidence>
<comment type="caution">
    <text evidence="1">The sequence shown here is derived from an EMBL/GenBank/DDBJ whole genome shotgun (WGS) entry which is preliminary data.</text>
</comment>
<dbReference type="PANTHER" id="PTHR11122">
    <property type="entry name" value="APOSPORY-ASSOCIATED PROTEIN C-RELATED"/>
    <property type="match status" value="1"/>
</dbReference>